<evidence type="ECO:0000313" key="2">
    <source>
        <dbReference type="EMBL" id="MFC5940027.1"/>
    </source>
</evidence>
<organism evidence="2 3">
    <name type="scientific">Micromonospora harpali</name>
    <dbReference type="NCBI Taxonomy" id="1490225"/>
    <lineage>
        <taxon>Bacteria</taxon>
        <taxon>Bacillati</taxon>
        <taxon>Actinomycetota</taxon>
        <taxon>Actinomycetes</taxon>
        <taxon>Micromonosporales</taxon>
        <taxon>Micromonosporaceae</taxon>
        <taxon>Micromonospora</taxon>
    </lineage>
</organism>
<dbReference type="RefSeq" id="WP_353899559.1">
    <property type="nucleotide sequence ID" value="NZ_CP158970.1"/>
</dbReference>
<dbReference type="InterPro" id="IPR023393">
    <property type="entry name" value="START-like_dom_sf"/>
</dbReference>
<dbReference type="InterPro" id="IPR019587">
    <property type="entry name" value="Polyketide_cyclase/dehydratase"/>
</dbReference>
<evidence type="ECO:0000313" key="3">
    <source>
        <dbReference type="Proteomes" id="UP001596207"/>
    </source>
</evidence>
<comment type="caution">
    <text evidence="2">The sequence shown here is derived from an EMBL/GenBank/DDBJ whole genome shotgun (WGS) entry which is preliminary data.</text>
</comment>
<keyword evidence="3" id="KW-1185">Reference proteome</keyword>
<dbReference type="SUPFAM" id="SSF55961">
    <property type="entry name" value="Bet v1-like"/>
    <property type="match status" value="1"/>
</dbReference>
<reference evidence="3" key="1">
    <citation type="journal article" date="2019" name="Int. J. Syst. Evol. Microbiol.">
        <title>The Global Catalogue of Microorganisms (GCM) 10K type strain sequencing project: providing services to taxonomists for standard genome sequencing and annotation.</title>
        <authorList>
            <consortium name="The Broad Institute Genomics Platform"/>
            <consortium name="The Broad Institute Genome Sequencing Center for Infectious Disease"/>
            <person name="Wu L."/>
            <person name="Ma J."/>
        </authorList>
    </citation>
    <scope>NUCLEOTIDE SEQUENCE [LARGE SCALE GENOMIC DNA]</scope>
    <source>
        <strain evidence="3">CGMCC 4.7173</strain>
    </source>
</reference>
<protein>
    <submittedName>
        <fullName evidence="2">SRPBCC family protein</fullName>
    </submittedName>
</protein>
<feature type="chain" id="PRO_5045889332" evidence="1">
    <location>
        <begin position="33"/>
        <end position="222"/>
    </location>
</feature>
<dbReference type="Pfam" id="PF10604">
    <property type="entry name" value="Polyketide_cyc2"/>
    <property type="match status" value="1"/>
</dbReference>
<keyword evidence="1" id="KW-0732">Signal</keyword>
<feature type="signal peptide" evidence="1">
    <location>
        <begin position="1"/>
        <end position="32"/>
    </location>
</feature>
<dbReference type="Gene3D" id="3.30.530.20">
    <property type="match status" value="1"/>
</dbReference>
<dbReference type="Proteomes" id="UP001596207">
    <property type="component" value="Unassembled WGS sequence"/>
</dbReference>
<evidence type="ECO:0000256" key="1">
    <source>
        <dbReference type="SAM" id="SignalP"/>
    </source>
</evidence>
<name>A0ABW1HES4_9ACTN</name>
<sequence>MIRSRRGARLSAVLAFPLFAIGALGVPSSASAATAGGPSGSIPSAPAPLTCAGRGVDPAAKIRYRTETLIEAPLHTIWKLQTDVEHWPSWQPVVTSAERLDRGALRPGSQFRWTTPVPETPNTPATTLSITSTVHQLKHNTCIRWSGPAVGEGLRIDLGVHVWNFTPVKGGVLVRTEETWTGAQAEADVPTSTAYLGYGLEAWLSDLTNAAGAERCGRTRTA</sequence>
<accession>A0ABW1HES4</accession>
<gene>
    <name evidence="2" type="ORF">ACFPZ4_00840</name>
</gene>
<dbReference type="EMBL" id="JBHSQQ010000001">
    <property type="protein sequence ID" value="MFC5940027.1"/>
    <property type="molecule type" value="Genomic_DNA"/>
</dbReference>
<proteinExistence type="predicted"/>